<keyword evidence="2" id="KW-1185">Reference proteome</keyword>
<gene>
    <name evidence="1" type="ORF">CC86DRAFT_28009</name>
</gene>
<reference evidence="1" key="1">
    <citation type="journal article" date="2020" name="Stud. Mycol.">
        <title>101 Dothideomycetes genomes: a test case for predicting lifestyles and emergence of pathogens.</title>
        <authorList>
            <person name="Haridas S."/>
            <person name="Albert R."/>
            <person name="Binder M."/>
            <person name="Bloem J."/>
            <person name="Labutti K."/>
            <person name="Salamov A."/>
            <person name="Andreopoulos B."/>
            <person name="Baker S."/>
            <person name="Barry K."/>
            <person name="Bills G."/>
            <person name="Bluhm B."/>
            <person name="Cannon C."/>
            <person name="Castanera R."/>
            <person name="Culley D."/>
            <person name="Daum C."/>
            <person name="Ezra D."/>
            <person name="Gonzalez J."/>
            <person name="Henrissat B."/>
            <person name="Kuo A."/>
            <person name="Liang C."/>
            <person name="Lipzen A."/>
            <person name="Lutzoni F."/>
            <person name="Magnuson J."/>
            <person name="Mondo S."/>
            <person name="Nolan M."/>
            <person name="Ohm R."/>
            <person name="Pangilinan J."/>
            <person name="Park H.-J."/>
            <person name="Ramirez L."/>
            <person name="Alfaro M."/>
            <person name="Sun H."/>
            <person name="Tritt A."/>
            <person name="Yoshinaga Y."/>
            <person name="Zwiers L.-H."/>
            <person name="Turgeon B."/>
            <person name="Goodwin S."/>
            <person name="Spatafora J."/>
            <person name="Crous P."/>
            <person name="Grigoriev I."/>
        </authorList>
    </citation>
    <scope>NUCLEOTIDE SEQUENCE</scope>
    <source>
        <strain evidence="1">CBS 113818</strain>
    </source>
</reference>
<proteinExistence type="predicted"/>
<protein>
    <submittedName>
        <fullName evidence="1">Uncharacterized protein</fullName>
    </submittedName>
</protein>
<evidence type="ECO:0000313" key="2">
    <source>
        <dbReference type="Proteomes" id="UP000799424"/>
    </source>
</evidence>
<dbReference type="Proteomes" id="UP000799424">
    <property type="component" value="Unassembled WGS sequence"/>
</dbReference>
<evidence type="ECO:0000313" key="1">
    <source>
        <dbReference type="EMBL" id="KAF2826319.1"/>
    </source>
</evidence>
<name>A0A6A7A0M3_9PLEO</name>
<dbReference type="EMBL" id="MU006226">
    <property type="protein sequence ID" value="KAF2826319.1"/>
    <property type="molecule type" value="Genomic_DNA"/>
</dbReference>
<sequence>MRFHCRDVVETLLASGVDGTLADNYSQELVELAFAKNNLAMVKTILLNGAPVSDQVANIGQTRLKTLGYAMLKTFEGSEEEAVVAYLIAMSMKPDDIVAPKFDILKRVVEEVEESKIWSTKVALDRQDPWFLPGSKAFGQSLLSLGF</sequence>
<accession>A0A6A7A0M3</accession>
<dbReference type="SUPFAM" id="SSF48403">
    <property type="entry name" value="Ankyrin repeat"/>
    <property type="match status" value="1"/>
</dbReference>
<organism evidence="1 2">
    <name type="scientific">Ophiobolus disseminans</name>
    <dbReference type="NCBI Taxonomy" id="1469910"/>
    <lineage>
        <taxon>Eukaryota</taxon>
        <taxon>Fungi</taxon>
        <taxon>Dikarya</taxon>
        <taxon>Ascomycota</taxon>
        <taxon>Pezizomycotina</taxon>
        <taxon>Dothideomycetes</taxon>
        <taxon>Pleosporomycetidae</taxon>
        <taxon>Pleosporales</taxon>
        <taxon>Pleosporineae</taxon>
        <taxon>Phaeosphaeriaceae</taxon>
        <taxon>Ophiobolus</taxon>
    </lineage>
</organism>
<dbReference type="AlphaFoldDB" id="A0A6A7A0M3"/>
<dbReference type="InterPro" id="IPR036770">
    <property type="entry name" value="Ankyrin_rpt-contain_sf"/>
</dbReference>
<dbReference type="Gene3D" id="1.25.40.20">
    <property type="entry name" value="Ankyrin repeat-containing domain"/>
    <property type="match status" value="1"/>
</dbReference>